<sequence length="224" mass="26569">MNQIEIERKITKSKNISLTVYQNGRVVLKHPAKISNNQLEDFIADKQNWILNKLQKIPKDIPKNLKFENGETIHIFGESVKIHLNDRKTFYDPMNGFYIKNEKNEILRQKKAKHFLKSLLVNKIEPLVEKFELNLKTKVNKISVRTMRSLWGSCNSKNDISVNLSLVHCPDYIIEYIILHEISHTIEHNHSQNFWNLVKSQNPNFKTAEKWLREHGKKYIYYLN</sequence>
<reference evidence="3" key="1">
    <citation type="journal article" date="2019" name="Microbiol. Immunol.">
        <title>Molecular and phenotypic characterization of Leptospira johnsonii sp. nov., Leptospira ellinghausenii sp. nov. and Leptospira ryugenii sp. nov. isolated from soil and water in Japan.</title>
        <authorList>
            <person name="Masuzawa T."/>
            <person name="Saito M."/>
            <person name="Nakao R."/>
            <person name="Nikaido Y."/>
            <person name="Matsumoto M."/>
            <person name="Ogawa M."/>
            <person name="Yokoyama M."/>
            <person name="Hidaka Y."/>
            <person name="Tomita J."/>
            <person name="Sakakibara K."/>
            <person name="Suzuki K."/>
            <person name="Yasuda S."/>
            <person name="Sato H."/>
            <person name="Yamaguchi M."/>
            <person name="Yoshida S.I."/>
            <person name="Koizumi N."/>
            <person name="Kawamura Y."/>
        </authorList>
    </citation>
    <scope>NUCLEOTIDE SEQUENCE [LARGE SCALE GENOMIC DNA]</scope>
    <source>
        <strain evidence="3">E18</strain>
    </source>
</reference>
<dbReference type="Pfam" id="PF01863">
    <property type="entry name" value="YgjP-like"/>
    <property type="match status" value="1"/>
</dbReference>
<name>A0A2P2DHW7_9LEPT</name>
<feature type="domain" description="YgjP-like metallopeptidase" evidence="1">
    <location>
        <begin position="14"/>
        <end position="215"/>
    </location>
</feature>
<comment type="caution">
    <text evidence="2">The sequence shown here is derived from an EMBL/GenBank/DDBJ whole genome shotgun (WGS) entry which is preliminary data.</text>
</comment>
<dbReference type="AlphaFoldDB" id="A0A2P2DHW7"/>
<dbReference type="EMBL" id="BFAZ01000010">
    <property type="protein sequence ID" value="GBF44236.1"/>
    <property type="molecule type" value="Genomic_DNA"/>
</dbReference>
<dbReference type="CDD" id="cd07344">
    <property type="entry name" value="M48_yhfN_like"/>
    <property type="match status" value="1"/>
</dbReference>
<evidence type="ECO:0000259" key="1">
    <source>
        <dbReference type="Pfam" id="PF01863"/>
    </source>
</evidence>
<dbReference type="PANTHER" id="PTHR30399:SF1">
    <property type="entry name" value="UTP PYROPHOSPHATASE"/>
    <property type="match status" value="1"/>
</dbReference>
<keyword evidence="3" id="KW-1185">Reference proteome</keyword>
<gene>
    <name evidence="2" type="ORF">LPTSP2_35390</name>
</gene>
<evidence type="ECO:0000313" key="2">
    <source>
        <dbReference type="EMBL" id="GBF44236.1"/>
    </source>
</evidence>
<protein>
    <submittedName>
        <fullName evidence="2">Metal-dependent hydrolase</fullName>
    </submittedName>
</protein>
<evidence type="ECO:0000313" key="3">
    <source>
        <dbReference type="Proteomes" id="UP000245206"/>
    </source>
</evidence>
<organism evidence="2 3">
    <name type="scientific">Leptospira ellinghausenii</name>
    <dbReference type="NCBI Taxonomy" id="1917822"/>
    <lineage>
        <taxon>Bacteria</taxon>
        <taxon>Pseudomonadati</taxon>
        <taxon>Spirochaetota</taxon>
        <taxon>Spirochaetia</taxon>
        <taxon>Leptospirales</taxon>
        <taxon>Leptospiraceae</taxon>
        <taxon>Leptospira</taxon>
    </lineage>
</organism>
<dbReference type="InterPro" id="IPR053136">
    <property type="entry name" value="UTP_pyrophosphatase-like"/>
</dbReference>
<dbReference type="RefSeq" id="WP_108961195.1">
    <property type="nucleotide sequence ID" value="NZ_BFAZ01000010.1"/>
</dbReference>
<accession>A0A2P2DHW7</accession>
<dbReference type="Proteomes" id="UP000245206">
    <property type="component" value="Unassembled WGS sequence"/>
</dbReference>
<dbReference type="GO" id="GO:0016787">
    <property type="term" value="F:hydrolase activity"/>
    <property type="evidence" value="ECO:0007669"/>
    <property type="project" value="UniProtKB-KW"/>
</dbReference>
<dbReference type="PANTHER" id="PTHR30399">
    <property type="entry name" value="UNCHARACTERIZED PROTEIN YGJP"/>
    <property type="match status" value="1"/>
</dbReference>
<proteinExistence type="predicted"/>
<dbReference type="Gene3D" id="3.30.2010.10">
    <property type="entry name" value="Metalloproteases ('zincins'), catalytic domain"/>
    <property type="match status" value="1"/>
</dbReference>
<keyword evidence="2" id="KW-0378">Hydrolase</keyword>
<dbReference type="OrthoDB" id="9811177at2"/>
<dbReference type="InterPro" id="IPR002725">
    <property type="entry name" value="YgjP-like_metallopeptidase"/>
</dbReference>